<dbReference type="EMBL" id="QJRY01000004">
    <property type="protein sequence ID" value="PYB73277.1"/>
    <property type="molecule type" value="Genomic_DNA"/>
</dbReference>
<proteinExistence type="predicted"/>
<keyword evidence="2" id="KW-1185">Reference proteome</keyword>
<dbReference type="Proteomes" id="UP000247536">
    <property type="component" value="Unassembled WGS sequence"/>
</dbReference>
<dbReference type="RefSeq" id="WP_110791963.1">
    <property type="nucleotide sequence ID" value="NZ_QJRY01000004.1"/>
</dbReference>
<organism evidence="1 2">
    <name type="scientific">Rhizobium wuzhouense</name>
    <dbReference type="NCBI Taxonomy" id="1986026"/>
    <lineage>
        <taxon>Bacteria</taxon>
        <taxon>Pseudomonadati</taxon>
        <taxon>Pseudomonadota</taxon>
        <taxon>Alphaproteobacteria</taxon>
        <taxon>Hyphomicrobiales</taxon>
        <taxon>Rhizobiaceae</taxon>
        <taxon>Rhizobium/Agrobacterium group</taxon>
        <taxon>Rhizobium</taxon>
    </lineage>
</organism>
<comment type="caution">
    <text evidence="1">The sequence shown here is derived from an EMBL/GenBank/DDBJ whole genome shotgun (WGS) entry which is preliminary data.</text>
</comment>
<evidence type="ECO:0008006" key="3">
    <source>
        <dbReference type="Google" id="ProtNLM"/>
    </source>
</evidence>
<protein>
    <recommendedName>
        <fullName evidence="3">J domain-containing protein</fullName>
    </recommendedName>
</protein>
<evidence type="ECO:0000313" key="1">
    <source>
        <dbReference type="EMBL" id="PYB73277.1"/>
    </source>
</evidence>
<reference evidence="1 2" key="1">
    <citation type="submission" date="2018-06" db="EMBL/GenBank/DDBJ databases">
        <title>Rhizobium wuzhouense sp. nov., isolated from roots of Oryza officinalis.</title>
        <authorList>
            <person name="Yuan T."/>
        </authorList>
    </citation>
    <scope>NUCLEOTIDE SEQUENCE [LARGE SCALE GENOMIC DNA]</scope>
    <source>
        <strain evidence="1 2">W44</strain>
    </source>
</reference>
<evidence type="ECO:0000313" key="2">
    <source>
        <dbReference type="Proteomes" id="UP000247536"/>
    </source>
</evidence>
<gene>
    <name evidence="1" type="ORF">DMY87_13315</name>
</gene>
<sequence length="149" mass="17217">MLFGKSLFQSVVDRLAEEETQEDVETVEPRFRIDGLGASFAPERVSATPEDDDRRREAYLFLMGDDEPAPQAPLKPEKPDWLDRLSIEDIAADLKITPSDDRETLQERRRAFARLNHPDRIHPDFRDQATTRMKIANLLVDEALLRCRL</sequence>
<name>A0ABX5NQZ7_9HYPH</name>
<accession>A0ABX5NQZ7</accession>